<dbReference type="OrthoDB" id="389878at2"/>
<dbReference type="AlphaFoldDB" id="A0A1B2I255"/>
<evidence type="ECO:0000313" key="4">
    <source>
        <dbReference type="EMBL" id="ANZ44050.1"/>
    </source>
</evidence>
<dbReference type="InterPro" id="IPR000524">
    <property type="entry name" value="Tscrpt_reg_HTH_GntR"/>
</dbReference>
<dbReference type="STRING" id="1197717.BED41_02440"/>
<dbReference type="EMBL" id="CP016757">
    <property type="protein sequence ID" value="ANZ44050.1"/>
    <property type="molecule type" value="Genomic_DNA"/>
</dbReference>
<dbReference type="InterPro" id="IPR008920">
    <property type="entry name" value="TF_FadR/GntR_C"/>
</dbReference>
<evidence type="ECO:0000256" key="2">
    <source>
        <dbReference type="ARBA" id="ARBA00023125"/>
    </source>
</evidence>
<dbReference type="InterPro" id="IPR036390">
    <property type="entry name" value="WH_DNA-bd_sf"/>
</dbReference>
<dbReference type="SMART" id="SM00345">
    <property type="entry name" value="HTH_GNTR"/>
    <property type="match status" value="1"/>
</dbReference>
<dbReference type="SMART" id="SM00895">
    <property type="entry name" value="FCD"/>
    <property type="match status" value="1"/>
</dbReference>
<dbReference type="GO" id="GO:0003700">
    <property type="term" value="F:DNA-binding transcription factor activity"/>
    <property type="evidence" value="ECO:0007669"/>
    <property type="project" value="InterPro"/>
</dbReference>
<organism evidence="4 5">
    <name type="scientific">Cloacibacillus porcorum</name>
    <dbReference type="NCBI Taxonomy" id="1197717"/>
    <lineage>
        <taxon>Bacteria</taxon>
        <taxon>Thermotogati</taxon>
        <taxon>Synergistota</taxon>
        <taxon>Synergistia</taxon>
        <taxon>Synergistales</taxon>
        <taxon>Synergistaceae</taxon>
        <taxon>Cloacibacillus</taxon>
    </lineage>
</organism>
<protein>
    <submittedName>
        <fullName evidence="4">GntR family transcriptional regulator</fullName>
    </submittedName>
</protein>
<dbReference type="PANTHER" id="PTHR43537:SF24">
    <property type="entry name" value="GLUCONATE OPERON TRANSCRIPTIONAL REPRESSOR"/>
    <property type="match status" value="1"/>
</dbReference>
<sequence length="238" mass="28093">MTCESQFTLKSLREQVYDYLRIQMNEGKIRAGAFLNLNDISRELGMSRTPLRDALFQLESEGFITIFPRRGVVVNALTLEKIRNIYEILGALESAVIVLVAVRFRDSDADLMERYNQQMGKALDQNNFSVFYDANLKFHNVYLEMSDNAEMLHSIKIHKERLYDFPRNKTFVKEWELHSLEEHKTMIEMLRNHDFNSAADYIRDVHWSFSVQERFIRKYYFAKHLDLDLSEEGNGTVE</sequence>
<dbReference type="KEGG" id="cpor:BED41_02440"/>
<dbReference type="RefSeq" id="WP_066742671.1">
    <property type="nucleotide sequence ID" value="NZ_CALCLR010000010.1"/>
</dbReference>
<evidence type="ECO:0000256" key="1">
    <source>
        <dbReference type="ARBA" id="ARBA00023015"/>
    </source>
</evidence>
<reference evidence="4" key="1">
    <citation type="submission" date="2016-08" db="EMBL/GenBank/DDBJ databases">
        <title>Complete genome of Cloacibacillus porcorum.</title>
        <authorList>
            <person name="Looft T."/>
            <person name="Bayles D.O."/>
            <person name="Alt D.P."/>
        </authorList>
    </citation>
    <scope>NUCLEOTIDE SEQUENCE [LARGE SCALE GENOMIC DNA]</scope>
    <source>
        <strain evidence="4">CL-84</strain>
    </source>
</reference>
<dbReference type="InterPro" id="IPR036388">
    <property type="entry name" value="WH-like_DNA-bd_sf"/>
</dbReference>
<evidence type="ECO:0000256" key="3">
    <source>
        <dbReference type="ARBA" id="ARBA00023163"/>
    </source>
</evidence>
<dbReference type="SUPFAM" id="SSF48008">
    <property type="entry name" value="GntR ligand-binding domain-like"/>
    <property type="match status" value="1"/>
</dbReference>
<keyword evidence="5" id="KW-1185">Reference proteome</keyword>
<keyword evidence="3" id="KW-0804">Transcription</keyword>
<dbReference type="Pfam" id="PF07729">
    <property type="entry name" value="FCD"/>
    <property type="match status" value="1"/>
</dbReference>
<dbReference type="Gene3D" id="1.10.10.10">
    <property type="entry name" value="Winged helix-like DNA-binding domain superfamily/Winged helix DNA-binding domain"/>
    <property type="match status" value="1"/>
</dbReference>
<gene>
    <name evidence="4" type="ORF">BED41_02440</name>
</gene>
<dbReference type="CDD" id="cd07377">
    <property type="entry name" value="WHTH_GntR"/>
    <property type="match status" value="1"/>
</dbReference>
<dbReference type="GeneID" id="83056709"/>
<dbReference type="GO" id="GO:0003677">
    <property type="term" value="F:DNA binding"/>
    <property type="evidence" value="ECO:0007669"/>
    <property type="project" value="UniProtKB-KW"/>
</dbReference>
<dbReference type="Gene3D" id="1.20.120.530">
    <property type="entry name" value="GntR ligand-binding domain-like"/>
    <property type="match status" value="1"/>
</dbReference>
<name>A0A1B2I255_9BACT</name>
<keyword evidence="2" id="KW-0238">DNA-binding</keyword>
<evidence type="ECO:0000313" key="5">
    <source>
        <dbReference type="Proteomes" id="UP000093044"/>
    </source>
</evidence>
<dbReference type="PROSITE" id="PS50949">
    <property type="entry name" value="HTH_GNTR"/>
    <property type="match status" value="1"/>
</dbReference>
<dbReference type="PANTHER" id="PTHR43537">
    <property type="entry name" value="TRANSCRIPTIONAL REGULATOR, GNTR FAMILY"/>
    <property type="match status" value="1"/>
</dbReference>
<dbReference type="SUPFAM" id="SSF46785">
    <property type="entry name" value="Winged helix' DNA-binding domain"/>
    <property type="match status" value="1"/>
</dbReference>
<dbReference type="Pfam" id="PF00392">
    <property type="entry name" value="GntR"/>
    <property type="match status" value="1"/>
</dbReference>
<dbReference type="InterPro" id="IPR011711">
    <property type="entry name" value="GntR_C"/>
</dbReference>
<dbReference type="Proteomes" id="UP000093044">
    <property type="component" value="Chromosome"/>
</dbReference>
<proteinExistence type="predicted"/>
<accession>A0A1B2I255</accession>
<keyword evidence="1" id="KW-0805">Transcription regulation</keyword>